<dbReference type="AlphaFoldDB" id="A0A9W6KW66"/>
<evidence type="ECO:0000313" key="2">
    <source>
        <dbReference type="Proteomes" id="UP001143480"/>
    </source>
</evidence>
<reference evidence="1" key="2">
    <citation type="submission" date="2023-01" db="EMBL/GenBank/DDBJ databases">
        <authorList>
            <person name="Sun Q."/>
            <person name="Evtushenko L."/>
        </authorList>
    </citation>
    <scope>NUCLEOTIDE SEQUENCE</scope>
    <source>
        <strain evidence="1">VKM Ac-1321</strain>
    </source>
</reference>
<keyword evidence="2" id="KW-1185">Reference proteome</keyword>
<reference evidence="1" key="1">
    <citation type="journal article" date="2014" name="Int. J. Syst. Evol. Microbiol.">
        <title>Complete genome sequence of Corynebacterium casei LMG S-19264T (=DSM 44701T), isolated from a smear-ripened cheese.</title>
        <authorList>
            <consortium name="US DOE Joint Genome Institute (JGI-PGF)"/>
            <person name="Walter F."/>
            <person name="Albersmeier A."/>
            <person name="Kalinowski J."/>
            <person name="Ruckert C."/>
        </authorList>
    </citation>
    <scope>NUCLEOTIDE SEQUENCE</scope>
    <source>
        <strain evidence="1">VKM Ac-1321</strain>
    </source>
</reference>
<accession>A0A9W6KW66</accession>
<protein>
    <recommendedName>
        <fullName evidence="3">DinB family protein</fullName>
    </recommendedName>
</protein>
<dbReference type="Proteomes" id="UP001143480">
    <property type="component" value="Unassembled WGS sequence"/>
</dbReference>
<dbReference type="SUPFAM" id="SSF109854">
    <property type="entry name" value="DinB/YfiT-like putative metalloenzymes"/>
    <property type="match status" value="1"/>
</dbReference>
<organism evidence="1 2">
    <name type="scientific">Dactylosporangium matsuzakiense</name>
    <dbReference type="NCBI Taxonomy" id="53360"/>
    <lineage>
        <taxon>Bacteria</taxon>
        <taxon>Bacillati</taxon>
        <taxon>Actinomycetota</taxon>
        <taxon>Actinomycetes</taxon>
        <taxon>Micromonosporales</taxon>
        <taxon>Micromonosporaceae</taxon>
        <taxon>Dactylosporangium</taxon>
    </lineage>
</organism>
<evidence type="ECO:0000313" key="1">
    <source>
        <dbReference type="EMBL" id="GLL08433.1"/>
    </source>
</evidence>
<dbReference type="EMBL" id="BSFP01000146">
    <property type="protein sequence ID" value="GLL08433.1"/>
    <property type="molecule type" value="Genomic_DNA"/>
</dbReference>
<dbReference type="InterPro" id="IPR034660">
    <property type="entry name" value="DinB/YfiT-like"/>
</dbReference>
<name>A0A9W6KW66_9ACTN</name>
<proteinExistence type="predicted"/>
<comment type="caution">
    <text evidence="1">The sequence shown here is derived from an EMBL/GenBank/DDBJ whole genome shotgun (WGS) entry which is preliminary data.</text>
</comment>
<evidence type="ECO:0008006" key="3">
    <source>
        <dbReference type="Google" id="ProtNLM"/>
    </source>
</evidence>
<gene>
    <name evidence="1" type="ORF">GCM10017581_101940</name>
</gene>
<dbReference type="Gene3D" id="1.20.120.450">
    <property type="entry name" value="dinb family like domain"/>
    <property type="match status" value="1"/>
</dbReference>
<sequence length="171" mass="18977">MHDRSAGTERSRPYRAGMEYPEVTEADVTTLIDAAVAEVLSIAAGWLGWDGRPVVFDGNAWTPHKSLRRVADHLIDHLAEIECRLAGIEPLADHWHGRAVTTHADVARFTESDLDEATSRLTRLAVAYRARLRGLAPDVLDLRPDAATWTVREVVHHVSEVTYYARAMATG</sequence>